<evidence type="ECO:0000256" key="6">
    <source>
        <dbReference type="SAM" id="Phobius"/>
    </source>
</evidence>
<protein>
    <recommendedName>
        <fullName evidence="9">LysE family translocator</fullName>
    </recommendedName>
</protein>
<dbReference type="PANTHER" id="PTHR30086:SF20">
    <property type="entry name" value="ARGININE EXPORTER PROTEIN ARGO-RELATED"/>
    <property type="match status" value="1"/>
</dbReference>
<evidence type="ECO:0000256" key="2">
    <source>
        <dbReference type="ARBA" id="ARBA00022475"/>
    </source>
</evidence>
<sequence length="212" mass="22357">MDTDLIASLAAVGVALGIVEGIKPGPLLTMVIRESLTKGLKAGMWTAAAPIFTDGPMIIATLLVAGWMATQPMVLLIISLLGAVFLTKMGVDCFGLEPPSAELGDDDASGSFKRGILTNLLNPNVYMFWVLIGGPLMASAAEEEPFAPITFALCFLISIILVKSAIAWLFVGAGDRLSTRGYRIALSICGLAMLAFAAGFAYQAYGLYLEVF</sequence>
<dbReference type="PANTHER" id="PTHR30086">
    <property type="entry name" value="ARGININE EXPORTER PROTEIN ARGO"/>
    <property type="match status" value="1"/>
</dbReference>
<dbReference type="GO" id="GO:0015171">
    <property type="term" value="F:amino acid transmembrane transporter activity"/>
    <property type="evidence" value="ECO:0007669"/>
    <property type="project" value="TreeGrafter"/>
</dbReference>
<dbReference type="EMBL" id="PSPG01000001">
    <property type="protein sequence ID" value="PXF22385.1"/>
    <property type="molecule type" value="Genomic_DNA"/>
</dbReference>
<evidence type="ECO:0008006" key="9">
    <source>
        <dbReference type="Google" id="ProtNLM"/>
    </source>
</evidence>
<feature type="transmembrane region" description="Helical" evidence="6">
    <location>
        <begin position="184"/>
        <end position="205"/>
    </location>
</feature>
<organism evidence="7 8">
    <name type="scientific">Candidatus Thalassarchaeum betae</name>
    <dbReference type="NCBI Taxonomy" id="2599289"/>
    <lineage>
        <taxon>Archaea</taxon>
        <taxon>Methanobacteriati</taxon>
        <taxon>Thermoplasmatota</taxon>
        <taxon>Candidatus Poseidoniia</taxon>
        <taxon>Candidatus Poseidoniales</taxon>
        <taxon>Candidatus Thalassarchaeaceae</taxon>
        <taxon>Candidatus Thalassarchaeum</taxon>
    </lineage>
</organism>
<keyword evidence="2" id="KW-1003">Cell membrane</keyword>
<evidence type="ECO:0000313" key="8">
    <source>
        <dbReference type="Proteomes" id="UP000248161"/>
    </source>
</evidence>
<dbReference type="Pfam" id="PF01810">
    <property type="entry name" value="LysE"/>
    <property type="match status" value="1"/>
</dbReference>
<feature type="transmembrane region" description="Helical" evidence="6">
    <location>
        <begin position="73"/>
        <end position="91"/>
    </location>
</feature>
<evidence type="ECO:0000256" key="4">
    <source>
        <dbReference type="ARBA" id="ARBA00022989"/>
    </source>
</evidence>
<keyword evidence="4 6" id="KW-1133">Transmembrane helix</keyword>
<gene>
    <name evidence="7" type="ORF">CXX69_00110</name>
</gene>
<feature type="transmembrane region" description="Helical" evidence="6">
    <location>
        <begin position="146"/>
        <end position="172"/>
    </location>
</feature>
<evidence type="ECO:0000256" key="1">
    <source>
        <dbReference type="ARBA" id="ARBA00004651"/>
    </source>
</evidence>
<comment type="subcellular location">
    <subcellularLocation>
        <location evidence="1">Cell membrane</location>
        <topology evidence="1">Multi-pass membrane protein</topology>
    </subcellularLocation>
</comment>
<name>A0A2V3HTP2_9ARCH</name>
<dbReference type="InterPro" id="IPR001123">
    <property type="entry name" value="LeuE-type"/>
</dbReference>
<reference evidence="7 8" key="1">
    <citation type="journal article" date="2015" name="Nat. Commun.">
        <title>Genomic and transcriptomic evidence for scavenging of diverse organic compounds by widespread deep-sea archaea.</title>
        <authorList>
            <person name="Li M."/>
            <person name="Baker B.J."/>
            <person name="Anantharaman K."/>
            <person name="Jain S."/>
            <person name="Breier J.A."/>
            <person name="Dick G.J."/>
        </authorList>
    </citation>
    <scope>NUCLEOTIDE SEQUENCE [LARGE SCALE GENOMIC DNA]</scope>
    <source>
        <strain evidence="7">Cayman_51_deep</strain>
    </source>
</reference>
<comment type="caution">
    <text evidence="7">The sequence shown here is derived from an EMBL/GenBank/DDBJ whole genome shotgun (WGS) entry which is preliminary data.</text>
</comment>
<dbReference type="Proteomes" id="UP000248161">
    <property type="component" value="Unassembled WGS sequence"/>
</dbReference>
<evidence type="ECO:0000256" key="5">
    <source>
        <dbReference type="ARBA" id="ARBA00023136"/>
    </source>
</evidence>
<dbReference type="AlphaFoldDB" id="A0A2V3HTP2"/>
<evidence type="ECO:0000256" key="3">
    <source>
        <dbReference type="ARBA" id="ARBA00022692"/>
    </source>
</evidence>
<proteinExistence type="predicted"/>
<dbReference type="GO" id="GO:0005886">
    <property type="term" value="C:plasma membrane"/>
    <property type="evidence" value="ECO:0007669"/>
    <property type="project" value="UniProtKB-SubCell"/>
</dbReference>
<evidence type="ECO:0000313" key="7">
    <source>
        <dbReference type="EMBL" id="PXF22385.1"/>
    </source>
</evidence>
<keyword evidence="5 6" id="KW-0472">Membrane</keyword>
<accession>A0A2V3HTP2</accession>
<keyword evidence="3 6" id="KW-0812">Transmembrane</keyword>